<evidence type="ECO:0000259" key="5">
    <source>
        <dbReference type="PROSITE" id="PS51192"/>
    </source>
</evidence>
<evidence type="ECO:0000256" key="4">
    <source>
        <dbReference type="ARBA" id="ARBA00022840"/>
    </source>
</evidence>
<organismHost>
    <name type="scientific">Phacochoerus aethiopicus</name>
    <name type="common">Warthog</name>
    <dbReference type="NCBI Taxonomy" id="85517"/>
</organismHost>
<dbReference type="GO" id="GO:0003677">
    <property type="term" value="F:DNA binding"/>
    <property type="evidence" value="ECO:0007669"/>
    <property type="project" value="InterPro"/>
</dbReference>
<evidence type="ECO:0000256" key="3">
    <source>
        <dbReference type="ARBA" id="ARBA00022806"/>
    </source>
</evidence>
<dbReference type="SMART" id="SM00487">
    <property type="entry name" value="DEXDc"/>
    <property type="match status" value="1"/>
</dbReference>
<dbReference type="PROSITE" id="PS51192">
    <property type="entry name" value="HELICASE_ATP_BIND_1"/>
    <property type="match status" value="1"/>
</dbReference>
<organism evidence="6">
    <name type="scientific">African swine fever virus</name>
    <name type="common">ASFV</name>
    <dbReference type="NCBI Taxonomy" id="10497"/>
    <lineage>
        <taxon>Viruses</taxon>
        <taxon>Varidnaviria</taxon>
        <taxon>Bamfordvirae</taxon>
        <taxon>Nucleocytoviricota</taxon>
        <taxon>Pokkesviricetes</taxon>
        <taxon>Asfuvirales</taxon>
        <taxon>Asfarviridae</taxon>
        <taxon>Asfivirus</taxon>
        <taxon>Asfivirus haemorrhagiae</taxon>
    </lineage>
</organism>
<evidence type="ECO:0000256" key="1">
    <source>
        <dbReference type="ARBA" id="ARBA00022741"/>
    </source>
</evidence>
<dbReference type="InterPro" id="IPR006935">
    <property type="entry name" value="Helicase/UvrB_N"/>
</dbReference>
<keyword evidence="2" id="KW-0378">Hydrolase</keyword>
<evidence type="ECO:0000313" key="6">
    <source>
        <dbReference type="EMBL" id="QII88810.1"/>
    </source>
</evidence>
<dbReference type="GO" id="GO:0005524">
    <property type="term" value="F:ATP binding"/>
    <property type="evidence" value="ECO:0007669"/>
    <property type="project" value="UniProtKB-KW"/>
</dbReference>
<dbReference type="Gene3D" id="3.40.50.300">
    <property type="entry name" value="P-loop containing nucleotide triphosphate hydrolases"/>
    <property type="match status" value="2"/>
</dbReference>
<organismHost>
    <name type="scientific">Phacochoerus africanus</name>
    <name type="common">Warthog</name>
    <dbReference type="NCBI Taxonomy" id="41426"/>
</organismHost>
<organismHost>
    <name type="scientific">Potamochoerus larvatus</name>
    <name type="common">Bushpig</name>
    <dbReference type="NCBI Taxonomy" id="273792"/>
</organismHost>
<dbReference type="GO" id="GO:0016787">
    <property type="term" value="F:hydrolase activity"/>
    <property type="evidence" value="ECO:0007669"/>
    <property type="project" value="UniProtKB-KW"/>
</dbReference>
<sequence>MPAHPSRNASGKNFGTSAYSPSSVRMEAIISFAGIGINYKKLQSKLQHNFGRLLKALTVTARALPGQPKHIAIRQETAFTLQGEYIYFPILLRKQFEMFNMVYTAHPVSLRALPCVETEFPLFNYQQEMVDKIHKKLLSPYGRFYLHLNTGLGKTRIAISIIQKLLYPTLVIVPTKAIQIQWIDELTLLLPHLRVAAYNNAACKKKDMTSKEYDVIVGIINTLRKKPEQFFEPFGLVVLDEAHELHSPENYKIFWKIQLSRILGLSATPLDRPDGMDKIIIHHLGQPQRTVSPTTTFSGYVREIEYQGHPDFVSPVCINEKVSAIATIDKLLQDPSRIQLVVNEAKRLYSLHTAEPHKWGTDEPYGIIIFVEFRKLLEIFYQALSKEFKDVQIIVPEVALLCGGVSNTALSQAHSASIILLTYGYGRRGISFKHMTSIIMATPRRNNMEQILGRITRQGSDEKKVRIVVDIKDTLSPLSSQVYDRHRIYKKKGYPIFKCSASYQQPYSSNEVLIWDPYNESCLACTTTPPSPSKQKHT</sequence>
<keyword evidence="1" id="KW-0547">Nucleotide-binding</keyword>
<organismHost>
    <name type="scientific">Ornithodoros</name>
    <name type="common">relapsing fever ticks</name>
    <dbReference type="NCBI Taxonomy" id="6937"/>
</organismHost>
<organismHost>
    <name type="scientific">Sus scrofa</name>
    <name type="common">Pig</name>
    <dbReference type="NCBI Taxonomy" id="9823"/>
</organismHost>
<dbReference type="Pfam" id="PF04851">
    <property type="entry name" value="ResIII"/>
    <property type="match status" value="1"/>
</dbReference>
<protein>
    <submittedName>
        <fullName evidence="6">PQP509L</fullName>
    </submittedName>
</protein>
<dbReference type="SUPFAM" id="SSF52540">
    <property type="entry name" value="P-loop containing nucleoside triphosphate hydrolases"/>
    <property type="match status" value="2"/>
</dbReference>
<dbReference type="PANTHER" id="PTHR47396">
    <property type="entry name" value="TYPE I RESTRICTION ENZYME ECOKI R PROTEIN"/>
    <property type="match status" value="1"/>
</dbReference>
<feature type="domain" description="Helicase ATP-binding" evidence="5">
    <location>
        <begin position="135"/>
        <end position="287"/>
    </location>
</feature>
<dbReference type="GO" id="GO:0004386">
    <property type="term" value="F:helicase activity"/>
    <property type="evidence" value="ECO:0007669"/>
    <property type="project" value="UniProtKB-KW"/>
</dbReference>
<dbReference type="InterPro" id="IPR014001">
    <property type="entry name" value="Helicase_ATP-bd"/>
</dbReference>
<name>A0A6G7KU78_ASF</name>
<dbReference type="InterPro" id="IPR050742">
    <property type="entry name" value="Helicase_Restrict-Modif_Enz"/>
</dbReference>
<dbReference type="PANTHER" id="PTHR47396:SF1">
    <property type="entry name" value="ATP-DEPENDENT HELICASE IRC3-RELATED"/>
    <property type="match status" value="1"/>
</dbReference>
<keyword evidence="3" id="KW-0347">Helicase</keyword>
<proteinExistence type="predicted"/>
<gene>
    <name evidence="6" type="primary">QP509L</name>
</gene>
<evidence type="ECO:0000256" key="2">
    <source>
        <dbReference type="ARBA" id="ARBA00022801"/>
    </source>
</evidence>
<dbReference type="InterPro" id="IPR027417">
    <property type="entry name" value="P-loop_NTPase"/>
</dbReference>
<keyword evidence="4" id="KW-0067">ATP-binding</keyword>
<dbReference type="EMBL" id="MN641876">
    <property type="protein sequence ID" value="QII88810.1"/>
    <property type="molecule type" value="Genomic_DNA"/>
</dbReference>
<organismHost>
    <name type="scientific">Ornithodoros moubata</name>
    <name type="common">Soft tick</name>
    <name type="synonym">Argasid tick</name>
    <dbReference type="NCBI Taxonomy" id="6938"/>
</organismHost>
<reference evidence="6" key="1">
    <citation type="submission" date="2019-11" db="EMBL/GenBank/DDBJ databases">
        <authorList>
            <person name="Ndlovu S.S."/>
            <person name="Carulei O."/>
        </authorList>
    </citation>
    <scope>NUCLEOTIDE SEQUENCE [LARGE SCALE GENOMIC DNA]</scope>
    <source>
        <strain evidence="6">RSA_W1_1999</strain>
    </source>
</reference>
<accession>A0A6G7KU78</accession>